<evidence type="ECO:0000313" key="6">
    <source>
        <dbReference type="EMBL" id="CAG9134194.1"/>
    </source>
</evidence>
<dbReference type="CDD" id="cd00170">
    <property type="entry name" value="SEC14"/>
    <property type="match status" value="1"/>
</dbReference>
<keyword evidence="7" id="KW-1185">Reference proteome</keyword>
<dbReference type="EMBL" id="CAJHNJ030000074">
    <property type="protein sequence ID" value="CAG9134194.1"/>
    <property type="molecule type" value="Genomic_DNA"/>
</dbReference>
<feature type="region of interest" description="Disordered" evidence="4">
    <location>
        <begin position="346"/>
        <end position="366"/>
    </location>
</feature>
<feature type="domain" description="CRAL-TRIO" evidence="5">
    <location>
        <begin position="498"/>
        <end position="661"/>
    </location>
</feature>
<keyword evidence="2" id="KW-0378">Hydrolase</keyword>
<organism evidence="6 7">
    <name type="scientific">Plutella xylostella</name>
    <name type="common">Diamondback moth</name>
    <name type="synonym">Plutella maculipennis</name>
    <dbReference type="NCBI Taxonomy" id="51655"/>
    <lineage>
        <taxon>Eukaryota</taxon>
        <taxon>Metazoa</taxon>
        <taxon>Ecdysozoa</taxon>
        <taxon>Arthropoda</taxon>
        <taxon>Hexapoda</taxon>
        <taxon>Insecta</taxon>
        <taxon>Pterygota</taxon>
        <taxon>Neoptera</taxon>
        <taxon>Endopterygota</taxon>
        <taxon>Lepidoptera</taxon>
        <taxon>Glossata</taxon>
        <taxon>Ditrysia</taxon>
        <taxon>Yponomeutoidea</taxon>
        <taxon>Plutellidae</taxon>
        <taxon>Plutella</taxon>
    </lineage>
</organism>
<sequence length="661" mass="73680">MSTNSRSLRLNDCEDRLSSQSSDEKMDTGSESFLTTQDTPNSTLSSDFDDKDQESNDDDPVLRLQNPTNNDTPVLRLSEPTQECIINKNLLKQDLNDSLTTKMSNLRLDSLQVDETGDRPKHLGISPPKFSSTLTLTTSHPLMGLGSPDAVENYPDVVPKKPFKKLEDEAKDLSLSSIEDDRVTNEANSFTDFYGPQRNTSKNNLYFHENFVTADSQILNDISRIDNVTSPPDVARVQDLENSRRKIIPCFRETELKVNVTNVSTPQRVLGRVVDEHRDDSAILKYVEERKKKMGIKGESTPKRGEESLPVGIPEPEEFHSGVAEWCESPSDLRSLPNFQLPVERRSSVHQDLDSPDVLSTSTQEDRSSYQATLDVRAGSVALRHAAALPPSGTMRRRILLAAQPPSGTMRRRIVLPPEDSVSLDSVSACSLSSEEEPQLGDVLEAAAEDRGSSHRNSSSASDPIPEYSAAEEFEEERAWLKVPLGNGATSTCDMKVIEPFKRCLSHGGYTGTAGGAGGAAIIVFSACHLPDRARVDYHYVMDNLFLYVMWSLERLVTDEYCLVVLAGGSGGAGRGRLPAWGWLLQCYRLVDRRLRKSLKQLYLVHPTFWIKSLVLLSKPFVSSKFFKKLSYVKNLSELMRRLPVEPNAIPDLVKQYDAKR</sequence>
<proteinExistence type="predicted"/>
<evidence type="ECO:0000259" key="5">
    <source>
        <dbReference type="PROSITE" id="PS50191"/>
    </source>
</evidence>
<feature type="compositionally biased region" description="Low complexity" evidence="4">
    <location>
        <begin position="455"/>
        <end position="468"/>
    </location>
</feature>
<dbReference type="Proteomes" id="UP000653454">
    <property type="component" value="Unassembled WGS sequence"/>
</dbReference>
<gene>
    <name evidence="6" type="ORF">PLXY2_LOCUS12413</name>
</gene>
<protein>
    <submittedName>
        <fullName evidence="6">(diamondback moth) hypothetical protein</fullName>
    </submittedName>
</protein>
<keyword evidence="3" id="KW-0464">Manganese</keyword>
<feature type="compositionally biased region" description="Polar residues" evidence="4">
    <location>
        <begin position="29"/>
        <end position="46"/>
    </location>
</feature>
<dbReference type="InterPro" id="IPR001251">
    <property type="entry name" value="CRAL-TRIO_dom"/>
</dbReference>
<evidence type="ECO:0000313" key="7">
    <source>
        <dbReference type="Proteomes" id="UP000653454"/>
    </source>
</evidence>
<dbReference type="InterPro" id="IPR036865">
    <property type="entry name" value="CRAL-TRIO_dom_sf"/>
</dbReference>
<feature type="compositionally biased region" description="Basic and acidic residues" evidence="4">
    <location>
        <begin position="9"/>
        <end position="28"/>
    </location>
</feature>
<dbReference type="InterPro" id="IPR022181">
    <property type="entry name" value="Bcl2-/adenovirus-E1B"/>
</dbReference>
<dbReference type="PANTHER" id="PTHR12112:SF22">
    <property type="entry name" value="MANGANESE-DEPENDENT INORGANIC PYROPHOSPHATASE-RELATED"/>
    <property type="match status" value="1"/>
</dbReference>
<accession>A0A8S4G2Y2</accession>
<dbReference type="PROSITE" id="PS50191">
    <property type="entry name" value="CRAL_TRIO"/>
    <property type="match status" value="1"/>
</dbReference>
<reference evidence="6" key="1">
    <citation type="submission" date="2020-11" db="EMBL/GenBank/DDBJ databases">
        <authorList>
            <person name="Whiteford S."/>
        </authorList>
    </citation>
    <scope>NUCLEOTIDE SEQUENCE</scope>
</reference>
<dbReference type="SUPFAM" id="SSF52087">
    <property type="entry name" value="CRAL/TRIO domain"/>
    <property type="match status" value="1"/>
</dbReference>
<dbReference type="Pfam" id="PF13716">
    <property type="entry name" value="CRAL_TRIO_2"/>
    <property type="match status" value="1"/>
</dbReference>
<evidence type="ECO:0000256" key="1">
    <source>
        <dbReference type="ARBA" id="ARBA00022723"/>
    </source>
</evidence>
<evidence type="ECO:0000256" key="2">
    <source>
        <dbReference type="ARBA" id="ARBA00022801"/>
    </source>
</evidence>
<dbReference type="GO" id="GO:0005737">
    <property type="term" value="C:cytoplasm"/>
    <property type="evidence" value="ECO:0007669"/>
    <property type="project" value="TreeGrafter"/>
</dbReference>
<dbReference type="Pfam" id="PF12496">
    <property type="entry name" value="BNIP2"/>
    <property type="match status" value="1"/>
</dbReference>
<dbReference type="AlphaFoldDB" id="A0A8S4G2Y2"/>
<dbReference type="PANTHER" id="PTHR12112">
    <property type="entry name" value="BNIP - RELATED"/>
    <property type="match status" value="1"/>
</dbReference>
<evidence type="ECO:0000256" key="3">
    <source>
        <dbReference type="ARBA" id="ARBA00023211"/>
    </source>
</evidence>
<evidence type="ECO:0000256" key="4">
    <source>
        <dbReference type="SAM" id="MobiDB-lite"/>
    </source>
</evidence>
<comment type="caution">
    <text evidence="6">The sequence shown here is derived from an EMBL/GenBank/DDBJ whole genome shotgun (WGS) entry which is preliminary data.</text>
</comment>
<feature type="region of interest" description="Disordered" evidence="4">
    <location>
        <begin position="447"/>
        <end position="468"/>
    </location>
</feature>
<keyword evidence="1" id="KW-0479">Metal-binding</keyword>
<name>A0A8S4G2Y2_PLUXY</name>
<dbReference type="Gene3D" id="3.40.525.10">
    <property type="entry name" value="CRAL-TRIO lipid binding domain"/>
    <property type="match status" value="1"/>
</dbReference>
<feature type="compositionally biased region" description="Acidic residues" evidence="4">
    <location>
        <begin position="47"/>
        <end position="59"/>
    </location>
</feature>
<feature type="region of interest" description="Disordered" evidence="4">
    <location>
        <begin position="1"/>
        <end position="76"/>
    </location>
</feature>